<evidence type="ECO:0000259" key="2">
    <source>
        <dbReference type="Pfam" id="PF02543"/>
    </source>
</evidence>
<name>A0A3B0ZM97_9ZZZZ</name>
<feature type="domain" description="Carbamoyltransferase C-terminal" evidence="3">
    <location>
        <begin position="404"/>
        <end position="593"/>
    </location>
</feature>
<dbReference type="Pfam" id="PF16861">
    <property type="entry name" value="Carbam_trans_C"/>
    <property type="match status" value="1"/>
</dbReference>
<feature type="domain" description="Carbamoyltransferase" evidence="2">
    <location>
        <begin position="3"/>
        <end position="346"/>
    </location>
</feature>
<keyword evidence="4" id="KW-0808">Transferase</keyword>
<dbReference type="InterPro" id="IPR051338">
    <property type="entry name" value="NodU/CmcH_Carbamoyltrnsfr"/>
</dbReference>
<organism evidence="4">
    <name type="scientific">hydrothermal vent metagenome</name>
    <dbReference type="NCBI Taxonomy" id="652676"/>
    <lineage>
        <taxon>unclassified sequences</taxon>
        <taxon>metagenomes</taxon>
        <taxon>ecological metagenomes</taxon>
    </lineage>
</organism>
<dbReference type="SUPFAM" id="SSF53067">
    <property type="entry name" value="Actin-like ATPase domain"/>
    <property type="match status" value="1"/>
</dbReference>
<dbReference type="Gene3D" id="3.30.420.40">
    <property type="match status" value="2"/>
</dbReference>
<dbReference type="InterPro" id="IPR003696">
    <property type="entry name" value="Carbtransf_dom"/>
</dbReference>
<sequence length="594" mass="66439">MWILGISAYYHDSAAALIKDGSIVAAAQEERFNRVKHYAGFPRQSIQFCLTEAGITLADIDSIVFYEKPLLRFERLLETYLAFAPRGWRSFLRAMPLWLKEKLFQKRLLLSELKRIAPDSELKSRLRFCEHHLSHAASAFYSSPFDRSLILVMDGVGEWATTSVMLGDGRTIQPLKEIHFPHSLGLLYSAFTSYCGFRVNDGEYKLMGLAPYGEPRYVDLIKQQLIDIADDGSFQLDMHYFDYATGLQMTNSHFHQLFGREPRQADSEISQLDMDLAASIQQVCEEVVLKLAHALREEYQIGQLCLAGGVALNCVANGKLLASEPSKPLWIQPAAGDAGGAIGCALAVYHLHYQQPRSVPSSDVMQGGYLGPAYSDAEIFTLLQATPNITFELLSEQPLLQCAAQSLADGKVIGWFQGRMEFGPRALGARSILADARQPGMQSLINQKIKFRESFRPFAPAVLQEEVDRYFTLLVDSPYMLLVADLQTEQRMSLSEDEKRLHGFERLAVSRSTIPAVTHVDNSARIQTVNPADNPLFYQLIKQFKQISGCGLVLNTSFNVKDEPIVCTPQDALACLAATGLDEVFIGRYRVTKR</sequence>
<reference evidence="4" key="1">
    <citation type="submission" date="2018-06" db="EMBL/GenBank/DDBJ databases">
        <authorList>
            <person name="Zhirakovskaya E."/>
        </authorList>
    </citation>
    <scope>NUCLEOTIDE SEQUENCE</scope>
</reference>
<dbReference type="EC" id="2.1.3.-" evidence="4"/>
<dbReference type="CDD" id="cd24098">
    <property type="entry name" value="ASKHA_NBD_TobZ_N"/>
    <property type="match status" value="1"/>
</dbReference>
<dbReference type="InterPro" id="IPR031730">
    <property type="entry name" value="Carbam_trans_C"/>
</dbReference>
<protein>
    <submittedName>
        <fullName evidence="4">Nodulation protein nolO</fullName>
        <ecNumber evidence="4">2.1.3.-</ecNumber>
    </submittedName>
</protein>
<evidence type="ECO:0000256" key="1">
    <source>
        <dbReference type="ARBA" id="ARBA00006129"/>
    </source>
</evidence>
<comment type="similarity">
    <text evidence="1">Belongs to the NodU/CmcH family.</text>
</comment>
<evidence type="ECO:0000259" key="3">
    <source>
        <dbReference type="Pfam" id="PF16861"/>
    </source>
</evidence>
<evidence type="ECO:0000313" key="4">
    <source>
        <dbReference type="EMBL" id="VAW89313.1"/>
    </source>
</evidence>
<dbReference type="EMBL" id="UOFP01000264">
    <property type="protein sequence ID" value="VAW89313.1"/>
    <property type="molecule type" value="Genomic_DNA"/>
</dbReference>
<dbReference type="InterPro" id="IPR038152">
    <property type="entry name" value="Carbam_trans_C_sf"/>
</dbReference>
<dbReference type="AlphaFoldDB" id="A0A3B0ZM97"/>
<accession>A0A3B0ZM97</accession>
<dbReference type="Pfam" id="PF02543">
    <property type="entry name" value="Carbam_trans_N"/>
    <property type="match status" value="1"/>
</dbReference>
<gene>
    <name evidence="4" type="ORF">MNBD_GAMMA18-1592</name>
</gene>
<dbReference type="InterPro" id="IPR043129">
    <property type="entry name" value="ATPase_NBD"/>
</dbReference>
<dbReference type="PANTHER" id="PTHR34847">
    <property type="entry name" value="NODULATION PROTEIN U"/>
    <property type="match status" value="1"/>
</dbReference>
<dbReference type="Gene3D" id="3.90.870.20">
    <property type="entry name" value="Carbamoyltransferase, C-terminal domain"/>
    <property type="match status" value="1"/>
</dbReference>
<dbReference type="GO" id="GO:0016740">
    <property type="term" value="F:transferase activity"/>
    <property type="evidence" value="ECO:0007669"/>
    <property type="project" value="UniProtKB-KW"/>
</dbReference>
<proteinExistence type="inferred from homology"/>
<dbReference type="PANTHER" id="PTHR34847:SF1">
    <property type="entry name" value="NODULATION PROTEIN U"/>
    <property type="match status" value="1"/>
</dbReference>